<keyword evidence="2" id="KW-1185">Reference proteome</keyword>
<dbReference type="EMBL" id="JABEXW010000264">
    <property type="protein sequence ID" value="KAF4966904.1"/>
    <property type="molecule type" value="Genomic_DNA"/>
</dbReference>
<organism evidence="1 2">
    <name type="scientific">Fusarium sarcochroum</name>
    <dbReference type="NCBI Taxonomy" id="1208366"/>
    <lineage>
        <taxon>Eukaryota</taxon>
        <taxon>Fungi</taxon>
        <taxon>Dikarya</taxon>
        <taxon>Ascomycota</taxon>
        <taxon>Pezizomycotina</taxon>
        <taxon>Sordariomycetes</taxon>
        <taxon>Hypocreomycetidae</taxon>
        <taxon>Hypocreales</taxon>
        <taxon>Nectriaceae</taxon>
        <taxon>Fusarium</taxon>
        <taxon>Fusarium lateritium species complex</taxon>
    </lineage>
</organism>
<comment type="caution">
    <text evidence="1">The sequence shown here is derived from an EMBL/GenBank/DDBJ whole genome shotgun (WGS) entry which is preliminary data.</text>
</comment>
<reference evidence="1" key="2">
    <citation type="submission" date="2020-05" db="EMBL/GenBank/DDBJ databases">
        <authorList>
            <person name="Kim H.-S."/>
            <person name="Proctor R.H."/>
            <person name="Brown D.W."/>
        </authorList>
    </citation>
    <scope>NUCLEOTIDE SEQUENCE</scope>
    <source>
        <strain evidence="1">NRRL 20472</strain>
    </source>
</reference>
<dbReference type="OrthoDB" id="6513042at2759"/>
<gene>
    <name evidence="1" type="ORF">FSARC_5468</name>
</gene>
<reference evidence="1" key="1">
    <citation type="journal article" date="2020" name="BMC Genomics">
        <title>Correction to: Identification and distribution of gene clusters required for synthesis of sphingolipid metabolism inhibitors in diverse species of the filamentous fungus Fusarium.</title>
        <authorList>
            <person name="Kim H.S."/>
            <person name="Lohmar J.M."/>
            <person name="Busman M."/>
            <person name="Brown D.W."/>
            <person name="Naumann T.A."/>
            <person name="Divon H.H."/>
            <person name="Lysoe E."/>
            <person name="Uhlig S."/>
            <person name="Proctor R.H."/>
        </authorList>
    </citation>
    <scope>NUCLEOTIDE SEQUENCE</scope>
    <source>
        <strain evidence="1">NRRL 20472</strain>
    </source>
</reference>
<name>A0A8H4XAD7_9HYPO</name>
<dbReference type="Proteomes" id="UP000622797">
    <property type="component" value="Unassembled WGS sequence"/>
</dbReference>
<dbReference type="AlphaFoldDB" id="A0A8H4XAD7"/>
<accession>A0A8H4XAD7</accession>
<sequence>MSSDEDVSVVSHKPVSYGTVAKDCALLFGDHGPIVASAPSFGLNLKIRAQLASINLPDCDPWIGIIIDIPLGGNHKSREKSAFGVRYETYKDALRRADDHRIIIKFPRSFEYGIQDASEWLCGKIHGRRCKIQGLSYVRVRFNQAQAVVDGLGVPFANVKDLEIVAWVNDNAPIVEEHTLLDVLAQNTFYLLVPRPLKSTVALLDKTRLSPPFVYPYGRDQSWDLSWFKDLLQANKGHVFAPIYHHQNDVSHMTAVSQAAVQDVMWLHDAAKRVSTENCAANALTNSKKISQIRLRAYFFRIPPGEIPAAAGNLYAFVHFPKQDRKRNLAAWRRLINQESLHMFLYDPCQPDEFAGNWNCKVVPHPRILRNFKKHCTNDVDLILRVQLPLDDEQHHGRPWGRNLDIKRFSDRETADEALNQGEEH</sequence>
<protein>
    <submittedName>
        <fullName evidence="1">Uncharacterized protein</fullName>
    </submittedName>
</protein>
<proteinExistence type="predicted"/>
<evidence type="ECO:0000313" key="1">
    <source>
        <dbReference type="EMBL" id="KAF4966904.1"/>
    </source>
</evidence>
<evidence type="ECO:0000313" key="2">
    <source>
        <dbReference type="Proteomes" id="UP000622797"/>
    </source>
</evidence>